<dbReference type="GO" id="GO:0055085">
    <property type="term" value="P:transmembrane transport"/>
    <property type="evidence" value="ECO:0007669"/>
    <property type="project" value="InterPro"/>
</dbReference>
<protein>
    <submittedName>
        <fullName evidence="5">ABC transporter substrate-binding protein</fullName>
    </submittedName>
</protein>
<dbReference type="PANTHER" id="PTHR33376">
    <property type="match status" value="1"/>
</dbReference>
<comment type="caution">
    <text evidence="5">The sequence shown here is derived from an EMBL/GenBank/DDBJ whole genome shotgun (WGS) entry which is preliminary data.</text>
</comment>
<feature type="binding site" evidence="2">
    <location>
        <position position="149"/>
    </location>
    <ligand>
        <name>substrate</name>
    </ligand>
</feature>
<proteinExistence type="predicted"/>
<dbReference type="PANTHER" id="PTHR33376:SF5">
    <property type="entry name" value="EXTRACYTOPLASMIC SOLUTE RECEPTOR PROTEIN"/>
    <property type="match status" value="1"/>
</dbReference>
<reference evidence="5" key="2">
    <citation type="submission" date="2020-09" db="EMBL/GenBank/DDBJ databases">
        <authorList>
            <person name="Sun Q."/>
            <person name="Kim S."/>
        </authorList>
    </citation>
    <scope>NUCLEOTIDE SEQUENCE</scope>
    <source>
        <strain evidence="5">KCTC 22169</strain>
    </source>
</reference>
<name>A0A918KBQ8_9GAMM</name>
<dbReference type="InterPro" id="IPR026289">
    <property type="entry name" value="SBP_TakP-like"/>
</dbReference>
<keyword evidence="3" id="KW-0479">Metal-binding</keyword>
<dbReference type="GO" id="GO:0046872">
    <property type="term" value="F:metal ion binding"/>
    <property type="evidence" value="ECO:0007669"/>
    <property type="project" value="UniProtKB-KW"/>
</dbReference>
<evidence type="ECO:0000313" key="5">
    <source>
        <dbReference type="EMBL" id="GGX57912.1"/>
    </source>
</evidence>
<dbReference type="Proteomes" id="UP000626148">
    <property type="component" value="Unassembled WGS sequence"/>
</dbReference>
<evidence type="ECO:0000313" key="6">
    <source>
        <dbReference type="Proteomes" id="UP000626148"/>
    </source>
</evidence>
<keyword evidence="6" id="KW-1185">Reference proteome</keyword>
<feature type="signal peptide" evidence="4">
    <location>
        <begin position="1"/>
        <end position="20"/>
    </location>
</feature>
<keyword evidence="1 4" id="KW-0732">Signal</keyword>
<sequence>MKAIITVALVWVGALSPAWSESDTIQLTLAESWGEGAPVFGETTRRFATLVEQLSGGRLSVQVDSANVHGQPLGIFDLVKRGEYDLGHSASYYWKDSVPNTLYFSTMPFGMMAVERYAWFYQGEGMALMDEVYQPHNLYSFPGGNTGVQMGGWFRSEIRTLEDLQGLRMRVPGFAGEVLSEVGVETVNLPSTELFDALKSGELDALEWVGPSLDLDMEFHSVAPYYYTGWHEPGTELQFLANRDTFDRLPEDLQNVLTIAMRTVAYDMWILSHHRSAVNWQQMEREYPNIQVRSFPPEVMNALRDANRRLLAERAEQDPLAERIIHSLADYQKGTRRWIDISERAYLGNMDAQGNRIE</sequence>
<feature type="binding site" evidence="3">
    <location>
        <position position="232"/>
    </location>
    <ligand>
        <name>substrate</name>
    </ligand>
</feature>
<reference evidence="5" key="1">
    <citation type="journal article" date="2014" name="Int. J. Syst. Evol. Microbiol.">
        <title>Complete genome sequence of Corynebacterium casei LMG S-19264T (=DSM 44701T), isolated from a smear-ripened cheese.</title>
        <authorList>
            <consortium name="US DOE Joint Genome Institute (JGI-PGF)"/>
            <person name="Walter F."/>
            <person name="Albersmeier A."/>
            <person name="Kalinowski J."/>
            <person name="Ruckert C."/>
        </authorList>
    </citation>
    <scope>NUCLEOTIDE SEQUENCE</scope>
    <source>
        <strain evidence="5">KCTC 22169</strain>
    </source>
</reference>
<gene>
    <name evidence="5" type="ORF">GCM10007392_27000</name>
</gene>
<dbReference type="Gene3D" id="3.40.190.10">
    <property type="entry name" value="Periplasmic binding protein-like II"/>
    <property type="match status" value="1"/>
</dbReference>
<dbReference type="Gene3D" id="3.40.190.170">
    <property type="entry name" value="Bacterial extracellular solute-binding protein, family 7"/>
    <property type="match status" value="1"/>
</dbReference>
<evidence type="ECO:0000256" key="4">
    <source>
        <dbReference type="SAM" id="SignalP"/>
    </source>
</evidence>
<dbReference type="GO" id="GO:0031317">
    <property type="term" value="C:tripartite ATP-independent periplasmic transporter complex"/>
    <property type="evidence" value="ECO:0007669"/>
    <property type="project" value="InterPro"/>
</dbReference>
<dbReference type="PIRSF" id="PIRSF039026">
    <property type="entry name" value="SiaP"/>
    <property type="match status" value="1"/>
</dbReference>
<dbReference type="Pfam" id="PF03480">
    <property type="entry name" value="DctP"/>
    <property type="match status" value="1"/>
</dbReference>
<dbReference type="RefSeq" id="WP_189609491.1">
    <property type="nucleotide sequence ID" value="NZ_BMXR01000006.1"/>
</dbReference>
<accession>A0A918KBQ8</accession>
<evidence type="ECO:0000256" key="3">
    <source>
        <dbReference type="PIRSR" id="PIRSR039026-2"/>
    </source>
</evidence>
<dbReference type="InterPro" id="IPR018389">
    <property type="entry name" value="DctP_fam"/>
</dbReference>
<feature type="chain" id="PRO_5037815587" evidence="4">
    <location>
        <begin position="21"/>
        <end position="358"/>
    </location>
</feature>
<evidence type="ECO:0000256" key="2">
    <source>
        <dbReference type="PIRSR" id="PIRSR039026-1"/>
    </source>
</evidence>
<dbReference type="EMBL" id="BMXR01000006">
    <property type="protein sequence ID" value="GGX57912.1"/>
    <property type="molecule type" value="Genomic_DNA"/>
</dbReference>
<feature type="binding site" evidence="2">
    <location>
        <position position="170"/>
    </location>
    <ligand>
        <name>substrate</name>
    </ligand>
</feature>
<dbReference type="AlphaFoldDB" id="A0A918KBQ8"/>
<organism evidence="5 6">
    <name type="scientific">Saccharospirillum salsuginis</name>
    <dbReference type="NCBI Taxonomy" id="418750"/>
    <lineage>
        <taxon>Bacteria</taxon>
        <taxon>Pseudomonadati</taxon>
        <taxon>Pseudomonadota</taxon>
        <taxon>Gammaproteobacteria</taxon>
        <taxon>Oceanospirillales</taxon>
        <taxon>Saccharospirillaceae</taxon>
        <taxon>Saccharospirillum</taxon>
    </lineage>
</organism>
<evidence type="ECO:0000256" key="1">
    <source>
        <dbReference type="ARBA" id="ARBA00022729"/>
    </source>
</evidence>
<dbReference type="SUPFAM" id="SSF53850">
    <property type="entry name" value="Periplasmic binding protein-like II"/>
    <property type="match status" value="1"/>
</dbReference>
<dbReference type="InterPro" id="IPR038404">
    <property type="entry name" value="TRAP_DctP_sf"/>
</dbReference>
<feature type="binding site" evidence="3">
    <location>
        <position position="207"/>
    </location>
    <ligand>
        <name>substrate</name>
    </ligand>
</feature>
<feature type="binding site" evidence="3">
    <location>
        <position position="208"/>
    </location>
    <ligand>
        <name>Na(+)</name>
        <dbReference type="ChEBI" id="CHEBI:29101"/>
    </ligand>
</feature>